<accession>A0A061RXA9</accession>
<dbReference type="EMBL" id="GBEZ01010509">
    <property type="protein sequence ID" value="JAC75171.1"/>
    <property type="molecule type" value="Transcribed_RNA"/>
</dbReference>
<proteinExistence type="predicted"/>
<feature type="region of interest" description="Disordered" evidence="1">
    <location>
        <begin position="67"/>
        <end position="88"/>
    </location>
</feature>
<feature type="non-terminal residue" evidence="2">
    <location>
        <position position="1"/>
    </location>
</feature>
<feature type="region of interest" description="Disordered" evidence="1">
    <location>
        <begin position="1"/>
        <end position="51"/>
    </location>
</feature>
<feature type="non-terminal residue" evidence="2">
    <location>
        <position position="88"/>
    </location>
</feature>
<organism evidence="2">
    <name type="scientific">Tetraselmis sp. GSL018</name>
    <dbReference type="NCBI Taxonomy" id="582737"/>
    <lineage>
        <taxon>Eukaryota</taxon>
        <taxon>Viridiplantae</taxon>
        <taxon>Chlorophyta</taxon>
        <taxon>core chlorophytes</taxon>
        <taxon>Chlorodendrophyceae</taxon>
        <taxon>Chlorodendrales</taxon>
        <taxon>Chlorodendraceae</taxon>
        <taxon>Tetraselmis</taxon>
    </lineage>
</organism>
<reference evidence="2" key="1">
    <citation type="submission" date="2014-05" db="EMBL/GenBank/DDBJ databases">
        <title>The transcriptome of the halophilic microalga Tetraselmis sp. GSL018 isolated from the Great Salt Lake, Utah.</title>
        <authorList>
            <person name="Jinkerson R.E."/>
            <person name="D'Adamo S."/>
            <person name="Posewitz M.C."/>
        </authorList>
    </citation>
    <scope>NUCLEOTIDE SEQUENCE</scope>
    <source>
        <strain evidence="2">GSL018</strain>
    </source>
</reference>
<evidence type="ECO:0000256" key="1">
    <source>
        <dbReference type="SAM" id="MobiDB-lite"/>
    </source>
</evidence>
<feature type="compositionally biased region" description="Polar residues" evidence="1">
    <location>
        <begin position="25"/>
        <end position="39"/>
    </location>
</feature>
<evidence type="ECO:0000313" key="2">
    <source>
        <dbReference type="EMBL" id="JAC75171.1"/>
    </source>
</evidence>
<sequence>SIGERGKAHPRSEPCLSLVQPIAIPNSNRSVKEPGSSNHLENHLKSQRGIGEVVSGRVPRFLVSSLSADWGGNADAPGGGDRGRDCHG</sequence>
<gene>
    <name evidence="2" type="ORF">TSPGSL018_23867</name>
</gene>
<name>A0A061RXA9_9CHLO</name>
<dbReference type="AlphaFoldDB" id="A0A061RXA9"/>
<protein>
    <submittedName>
        <fullName evidence="2">Uncharacterized protein</fullName>
    </submittedName>
</protein>
<feature type="compositionally biased region" description="Basic and acidic residues" evidence="1">
    <location>
        <begin position="1"/>
        <end position="12"/>
    </location>
</feature>